<dbReference type="Gene3D" id="2.40.110.10">
    <property type="entry name" value="Butyryl-CoA Dehydrogenase, subunit A, domain 2"/>
    <property type="match status" value="1"/>
</dbReference>
<dbReference type="InterPro" id="IPR052166">
    <property type="entry name" value="Diverse_Acyl-CoA_DH"/>
</dbReference>
<proteinExistence type="inferred from homology"/>
<feature type="domain" description="Acyl-CoA dehydrogenase/oxidase N-terminal" evidence="8">
    <location>
        <begin position="69"/>
        <end position="168"/>
    </location>
</feature>
<dbReference type="SUPFAM" id="SSF56645">
    <property type="entry name" value="Acyl-CoA dehydrogenase NM domain-like"/>
    <property type="match status" value="1"/>
</dbReference>
<dbReference type="PROSITE" id="PS00073">
    <property type="entry name" value="ACYL_COA_DH_2"/>
    <property type="match status" value="1"/>
</dbReference>
<dbReference type="Pfam" id="PF02771">
    <property type="entry name" value="Acyl-CoA_dh_N"/>
    <property type="match status" value="1"/>
</dbReference>
<dbReference type="PANTHER" id="PTHR42803">
    <property type="entry name" value="ACYL-COA DEHYDROGENASE"/>
    <property type="match status" value="1"/>
</dbReference>
<protein>
    <recommendedName>
        <fullName evidence="11">Acyl-CoA dehydrogenase</fullName>
    </recommendedName>
</protein>
<evidence type="ECO:0000256" key="4">
    <source>
        <dbReference type="ARBA" id="ARBA00022827"/>
    </source>
</evidence>
<dbReference type="InterPro" id="IPR009100">
    <property type="entry name" value="AcylCoA_DH/oxidase_NM_dom_sf"/>
</dbReference>
<dbReference type="InterPro" id="IPR009075">
    <property type="entry name" value="AcylCo_DH/oxidase_C"/>
</dbReference>
<gene>
    <name evidence="9" type="ORF">GF068_27605</name>
</gene>
<dbReference type="GO" id="GO:0050660">
    <property type="term" value="F:flavin adenine dinucleotide binding"/>
    <property type="evidence" value="ECO:0007669"/>
    <property type="project" value="InterPro"/>
</dbReference>
<dbReference type="Pfam" id="PF00441">
    <property type="entry name" value="Acyl-CoA_dh_1"/>
    <property type="match status" value="1"/>
</dbReference>
<dbReference type="PANTHER" id="PTHR42803:SF1">
    <property type="entry name" value="BROAD-SPECIFICITY LINEAR ACYL-COA DEHYDROGENASE FADE5"/>
    <property type="match status" value="1"/>
</dbReference>
<sequence length="661" mass="73886">MRRVYHPPPRARRPARGARVMANFFSDNEDLRFYVERFIDWEPIARITEHDFRSEGGPKSLDEARDLYREILDMLGTFAAEEIAPHAAQIDREGVIFRDGEASFPPRLVSIFEKIQSMELHGLCLPRELGGTNAPALLYFIGTELFGRADVSVMAHHGFHGGTALAMLMFSMREGTTEVDPETGRVTRTRFRAYIDEITRGAAWGCMDITEPDAGSDMARLRTRAEQDAEGNWFVTGQKIFITSGHGKYHFVIARTEEPKDESDPFAGLGGLSMFLVPTYEDLPDGTRRRIVTIDRVEEKLGHHASVTAALSFDRAPAHLVGKRGEGFPYMLTMMNNARIGVGFETLGLCEAALALARGYAAERRSMGKSIDRHEMIADYLDEMQTDIQGIRALAMHGAVHEELSQKKSMRLQFGRVADDDRARMEREIARHKREARRVTPLVKYLGAEKAVEMARRAIQIHGGAGYTKDYGAEKILRDATVMPIYEGTSQIQSLMAMKDALAGILKRPAAFLRRGAEARLRSASARDPLERKLARIQVLSHAAQRHLVVRTAGDKLGGAIRSPARTWRTNLFGSWDPKRDFSYAMLHAERLTRLLADEAIGELLLDQATKHPERREVLERHLERAEVRAQHLAAAITTTGDRLLVSLAAAAEGARGESPP</sequence>
<evidence type="ECO:0000313" key="9">
    <source>
        <dbReference type="EMBL" id="MRG95653.1"/>
    </source>
</evidence>
<name>A0A6N7PUI3_9BACT</name>
<evidence type="ECO:0000256" key="2">
    <source>
        <dbReference type="ARBA" id="ARBA00009347"/>
    </source>
</evidence>
<comment type="cofactor">
    <cofactor evidence="1 5">
        <name>FAD</name>
        <dbReference type="ChEBI" id="CHEBI:57692"/>
    </cofactor>
</comment>
<dbReference type="Gene3D" id="1.20.140.10">
    <property type="entry name" value="Butyryl-CoA Dehydrogenase, subunit A, domain 3"/>
    <property type="match status" value="1"/>
</dbReference>
<evidence type="ECO:0000259" key="6">
    <source>
        <dbReference type="Pfam" id="PF00441"/>
    </source>
</evidence>
<dbReference type="OrthoDB" id="9770681at2"/>
<evidence type="ECO:0000256" key="3">
    <source>
        <dbReference type="ARBA" id="ARBA00022630"/>
    </source>
</evidence>
<dbReference type="EMBL" id="WJIE01000008">
    <property type="protein sequence ID" value="MRG95653.1"/>
    <property type="molecule type" value="Genomic_DNA"/>
</dbReference>
<comment type="caution">
    <text evidence="9">The sequence shown here is derived from an EMBL/GenBank/DDBJ whole genome shotgun (WGS) entry which is preliminary data.</text>
</comment>
<dbReference type="InterPro" id="IPR006091">
    <property type="entry name" value="Acyl-CoA_Oxase/DH_mid-dom"/>
</dbReference>
<dbReference type="Proteomes" id="UP000440224">
    <property type="component" value="Unassembled WGS sequence"/>
</dbReference>
<comment type="similarity">
    <text evidence="2 5">Belongs to the acyl-CoA dehydrogenase family.</text>
</comment>
<dbReference type="InterPro" id="IPR046373">
    <property type="entry name" value="Acyl-CoA_Oxase/DH_mid-dom_sf"/>
</dbReference>
<evidence type="ECO:0000256" key="5">
    <source>
        <dbReference type="RuleBase" id="RU362125"/>
    </source>
</evidence>
<evidence type="ECO:0000259" key="8">
    <source>
        <dbReference type="Pfam" id="PF02771"/>
    </source>
</evidence>
<organism evidence="9 10">
    <name type="scientific">Polyangium spumosum</name>
    <dbReference type="NCBI Taxonomy" id="889282"/>
    <lineage>
        <taxon>Bacteria</taxon>
        <taxon>Pseudomonadati</taxon>
        <taxon>Myxococcota</taxon>
        <taxon>Polyangia</taxon>
        <taxon>Polyangiales</taxon>
        <taxon>Polyangiaceae</taxon>
        <taxon>Polyangium</taxon>
    </lineage>
</organism>
<keyword evidence="3 5" id="KW-0285">Flavoprotein</keyword>
<evidence type="ECO:0000256" key="1">
    <source>
        <dbReference type="ARBA" id="ARBA00001974"/>
    </source>
</evidence>
<feature type="domain" description="Acyl-CoA oxidase/dehydrogenase middle" evidence="7">
    <location>
        <begin position="206"/>
        <end position="315"/>
    </location>
</feature>
<dbReference type="InterPro" id="IPR037069">
    <property type="entry name" value="AcylCoA_DH/ox_N_sf"/>
</dbReference>
<dbReference type="InterPro" id="IPR036250">
    <property type="entry name" value="AcylCo_DH-like_C"/>
</dbReference>
<dbReference type="AlphaFoldDB" id="A0A6N7PUI3"/>
<evidence type="ECO:0000313" key="10">
    <source>
        <dbReference type="Proteomes" id="UP000440224"/>
    </source>
</evidence>
<dbReference type="Gene3D" id="1.10.540.10">
    <property type="entry name" value="Acyl-CoA dehydrogenase/oxidase, N-terminal domain"/>
    <property type="match status" value="1"/>
</dbReference>
<dbReference type="GO" id="GO:0003995">
    <property type="term" value="F:acyl-CoA dehydrogenase activity"/>
    <property type="evidence" value="ECO:0007669"/>
    <property type="project" value="InterPro"/>
</dbReference>
<keyword evidence="10" id="KW-1185">Reference proteome</keyword>
<dbReference type="Pfam" id="PF02770">
    <property type="entry name" value="Acyl-CoA_dh_M"/>
    <property type="match status" value="1"/>
</dbReference>
<evidence type="ECO:0008006" key="11">
    <source>
        <dbReference type="Google" id="ProtNLM"/>
    </source>
</evidence>
<keyword evidence="4 5" id="KW-0274">FAD</keyword>
<dbReference type="InterPro" id="IPR013786">
    <property type="entry name" value="AcylCoA_DH/ox_N"/>
</dbReference>
<dbReference type="SUPFAM" id="SSF47203">
    <property type="entry name" value="Acyl-CoA dehydrogenase C-terminal domain-like"/>
    <property type="match status" value="1"/>
</dbReference>
<dbReference type="InterPro" id="IPR006089">
    <property type="entry name" value="Acyl-CoA_DH_CS"/>
</dbReference>
<reference evidence="9 10" key="1">
    <citation type="submission" date="2019-10" db="EMBL/GenBank/DDBJ databases">
        <title>A soil myxobacterium in the family Polyangiaceae.</title>
        <authorList>
            <person name="Li Y."/>
            <person name="Wang J."/>
        </authorList>
    </citation>
    <scope>NUCLEOTIDE SEQUENCE [LARGE SCALE GENOMIC DNA]</scope>
    <source>
        <strain evidence="9 10">DSM 14734</strain>
    </source>
</reference>
<evidence type="ECO:0000259" key="7">
    <source>
        <dbReference type="Pfam" id="PF02770"/>
    </source>
</evidence>
<keyword evidence="5" id="KW-0560">Oxidoreductase</keyword>
<feature type="domain" description="Acyl-CoA dehydrogenase/oxidase C-terminal" evidence="6">
    <location>
        <begin position="325"/>
        <end position="498"/>
    </location>
</feature>
<accession>A0A6N7PUI3</accession>